<dbReference type="AlphaFoldDB" id="A0A438FER8"/>
<sequence length="949" mass="108073">MDEMDMIGTSRILDATPHELHSAFDIFGVSVIDSDDVTLYDACTDVMDMVGTGRILDVAPPGPRSAFDAFGISMIEFDDDGFVASDVTHDVFVVEGESDSVDPLLSFDIMSWFVTRFDDVSDGNNDMSIFEYLHVSQHFPLIAPPVPTTHICDVDDVGDTDGPLSGQLDSDSDSDMDDMKVTPISSSTELIDFGASDQPREIRIDSSLSPDERSRLIDLLRSYLDVKEEIQKQLGVGFLLVVEYPKWLANVVHVPKKDGNVRVCVDFQDLNKASLKDNFPLPHIDMLDDSTTGHSMLSFMDGFSGYNKILMAPEDMEKTSFITEWVSRQGHLAALQRLFKRIRQFRLRLNPKKCTFGVTSGKLLGHIVSEQGIEVDLEKIRAILDMLAPRTEREIRGFLGRLQYISCFIARLTDICEPIFLLLRKNQPTVWDDDCLARLREGKERAIYYFGKRMLEYERRYIMIERLCLALVWATRRLRHYVTEYSILLSLIFDMSHRKSVKGSIVVDHLASLPVFDDRLIDDDFPDEQFVSVTSIAGWQLYFDGAANQSGFGIGILLISPQGDHIPRSIRLTFSDDHRLTNNIVEYEACIIGLEPALDLGVRKLEIHRDSNLVIQFDELRYIHLPRAENQFVDTLATLASMIEIPAGEELPWYHDIYHFLACGTHPKASTAKDKRALRQLATRFVICGDALYRRSPDGLLLLCLDCAYVDRVMREVHAGVCGPHMGGHMLAHKIMRTGYFVWGIDIIRKISPKSSNGHEYILVAIDYFTKSEVDTLIQEYGIQHHRSSAYRLQTNGAIEAMNKNIKRILRKMVRTSRIVLPVEIEMGSSRVALEQHISEIEWAQSRFDQLSLLDERRLRAVDHVQAYKRKMACAFRRRVKPRKFQKGDQVLKALKGLMSDLRGKFRPTWSEPYVIRDLTRDGAACLEDLDGNQFTEPINVDQLKKFYA</sequence>
<dbReference type="CDD" id="cd09279">
    <property type="entry name" value="RNase_HI_like"/>
    <property type="match status" value="1"/>
</dbReference>
<evidence type="ECO:0000256" key="5">
    <source>
        <dbReference type="ARBA" id="ARBA00022801"/>
    </source>
</evidence>
<dbReference type="GO" id="GO:0003676">
    <property type="term" value="F:nucleic acid binding"/>
    <property type="evidence" value="ECO:0007669"/>
    <property type="project" value="InterPro"/>
</dbReference>
<dbReference type="Pfam" id="PF17917">
    <property type="entry name" value="RT_RNaseH"/>
    <property type="match status" value="1"/>
</dbReference>
<accession>A0A438FER8</accession>
<dbReference type="GO" id="GO:0003964">
    <property type="term" value="F:RNA-directed DNA polymerase activity"/>
    <property type="evidence" value="ECO:0007669"/>
    <property type="project" value="UniProtKB-KW"/>
</dbReference>
<dbReference type="EMBL" id="QGNW01000969">
    <property type="protein sequence ID" value="RVW58230.1"/>
    <property type="molecule type" value="Genomic_DNA"/>
</dbReference>
<evidence type="ECO:0000259" key="8">
    <source>
        <dbReference type="Pfam" id="PF17917"/>
    </source>
</evidence>
<keyword evidence="1" id="KW-0808">Transferase</keyword>
<evidence type="ECO:0000259" key="7">
    <source>
        <dbReference type="Pfam" id="PF13456"/>
    </source>
</evidence>
<dbReference type="InterPro" id="IPR041373">
    <property type="entry name" value="RT_RNaseH"/>
</dbReference>
<gene>
    <name evidence="9" type="primary">TY3B-G_155</name>
    <name evidence="9" type="ORF">CK203_109802</name>
</gene>
<reference evidence="9 10" key="1">
    <citation type="journal article" date="2018" name="PLoS Genet.">
        <title>Population sequencing reveals clonal diversity and ancestral inbreeding in the grapevine cultivar Chardonnay.</title>
        <authorList>
            <person name="Roach M.J."/>
            <person name="Johnson D.L."/>
            <person name="Bohlmann J."/>
            <person name="van Vuuren H.J."/>
            <person name="Jones S.J."/>
            <person name="Pretorius I.S."/>
            <person name="Schmidt S.A."/>
            <person name="Borneman A.R."/>
        </authorList>
    </citation>
    <scope>NUCLEOTIDE SEQUENCE [LARGE SCALE GENOMIC DNA]</scope>
    <source>
        <strain evidence="10">cv. Chardonnay</strain>
        <tissue evidence="9">Leaf</tissue>
    </source>
</reference>
<name>A0A438FER8_VITVI</name>
<dbReference type="InterPro" id="IPR043502">
    <property type="entry name" value="DNA/RNA_pol_sf"/>
</dbReference>
<evidence type="ECO:0000256" key="2">
    <source>
        <dbReference type="ARBA" id="ARBA00022695"/>
    </source>
</evidence>
<keyword evidence="4" id="KW-0255">Endonuclease</keyword>
<organism evidence="9 10">
    <name type="scientific">Vitis vinifera</name>
    <name type="common">Grape</name>
    <dbReference type="NCBI Taxonomy" id="29760"/>
    <lineage>
        <taxon>Eukaryota</taxon>
        <taxon>Viridiplantae</taxon>
        <taxon>Streptophyta</taxon>
        <taxon>Embryophyta</taxon>
        <taxon>Tracheophyta</taxon>
        <taxon>Spermatophyta</taxon>
        <taxon>Magnoliopsida</taxon>
        <taxon>eudicotyledons</taxon>
        <taxon>Gunneridae</taxon>
        <taxon>Pentapetalae</taxon>
        <taxon>rosids</taxon>
        <taxon>Vitales</taxon>
        <taxon>Vitaceae</taxon>
        <taxon>Viteae</taxon>
        <taxon>Vitis</taxon>
    </lineage>
</organism>
<keyword evidence="2" id="KW-0548">Nucleotidyltransferase</keyword>
<dbReference type="Gene3D" id="3.30.70.270">
    <property type="match status" value="3"/>
</dbReference>
<dbReference type="PANTHER" id="PTHR48475:SF1">
    <property type="entry name" value="RNASE H TYPE-1 DOMAIN-CONTAINING PROTEIN"/>
    <property type="match status" value="1"/>
</dbReference>
<dbReference type="Gene3D" id="3.30.420.10">
    <property type="entry name" value="Ribonuclease H-like superfamily/Ribonuclease H"/>
    <property type="match status" value="2"/>
</dbReference>
<dbReference type="SUPFAM" id="SSF53098">
    <property type="entry name" value="Ribonuclease H-like"/>
    <property type="match status" value="2"/>
</dbReference>
<dbReference type="InterPro" id="IPR012337">
    <property type="entry name" value="RNaseH-like_sf"/>
</dbReference>
<keyword evidence="5" id="KW-0378">Hydrolase</keyword>
<dbReference type="GO" id="GO:0004523">
    <property type="term" value="F:RNA-DNA hybrid ribonuclease activity"/>
    <property type="evidence" value="ECO:0007669"/>
    <property type="project" value="InterPro"/>
</dbReference>
<dbReference type="PANTHER" id="PTHR48475">
    <property type="entry name" value="RIBONUCLEASE H"/>
    <property type="match status" value="1"/>
</dbReference>
<dbReference type="InterPro" id="IPR043128">
    <property type="entry name" value="Rev_trsase/Diguanyl_cyclase"/>
</dbReference>
<dbReference type="InterPro" id="IPR002156">
    <property type="entry name" value="RNaseH_domain"/>
</dbReference>
<evidence type="ECO:0000313" key="9">
    <source>
        <dbReference type="EMBL" id="RVW58230.1"/>
    </source>
</evidence>
<keyword evidence="6" id="KW-0695">RNA-directed DNA polymerase</keyword>
<evidence type="ECO:0000256" key="1">
    <source>
        <dbReference type="ARBA" id="ARBA00022679"/>
    </source>
</evidence>
<dbReference type="Gene3D" id="3.10.10.10">
    <property type="entry name" value="HIV Type 1 Reverse Transcriptase, subunit A, domain 1"/>
    <property type="match status" value="1"/>
</dbReference>
<comment type="caution">
    <text evidence="9">The sequence shown here is derived from an EMBL/GenBank/DDBJ whole genome shotgun (WGS) entry which is preliminary data.</text>
</comment>
<dbReference type="Pfam" id="PF13456">
    <property type="entry name" value="RVT_3"/>
    <property type="match status" value="1"/>
</dbReference>
<dbReference type="Proteomes" id="UP000288805">
    <property type="component" value="Unassembled WGS sequence"/>
</dbReference>
<evidence type="ECO:0000256" key="6">
    <source>
        <dbReference type="ARBA" id="ARBA00022918"/>
    </source>
</evidence>
<keyword evidence="3" id="KW-0540">Nuclease</keyword>
<evidence type="ECO:0000256" key="3">
    <source>
        <dbReference type="ARBA" id="ARBA00022722"/>
    </source>
</evidence>
<evidence type="ECO:0000313" key="10">
    <source>
        <dbReference type="Proteomes" id="UP000288805"/>
    </source>
</evidence>
<proteinExistence type="predicted"/>
<feature type="domain" description="Reverse transcriptase RNase H-like" evidence="8">
    <location>
        <begin position="439"/>
        <end position="487"/>
    </location>
</feature>
<dbReference type="SUPFAM" id="SSF56672">
    <property type="entry name" value="DNA/RNA polymerases"/>
    <property type="match status" value="1"/>
</dbReference>
<evidence type="ECO:0000256" key="4">
    <source>
        <dbReference type="ARBA" id="ARBA00022759"/>
    </source>
</evidence>
<protein>
    <submittedName>
        <fullName evidence="9">Transposon Ty3-G Gag-Pol polyprotein</fullName>
    </submittedName>
</protein>
<feature type="domain" description="RNase H type-1" evidence="7">
    <location>
        <begin position="577"/>
        <end position="616"/>
    </location>
</feature>
<dbReference type="CDD" id="cd01647">
    <property type="entry name" value="RT_LTR"/>
    <property type="match status" value="1"/>
</dbReference>
<dbReference type="InterPro" id="IPR036397">
    <property type="entry name" value="RNaseH_sf"/>
</dbReference>